<dbReference type="EMBL" id="JAUEPU010000013">
    <property type="protein sequence ID" value="KAK0497215.1"/>
    <property type="molecule type" value="Genomic_DNA"/>
</dbReference>
<feature type="domain" description="C3H1-type" evidence="11">
    <location>
        <begin position="1"/>
        <end position="27"/>
    </location>
</feature>
<reference evidence="13" key="1">
    <citation type="submission" date="2023-06" db="EMBL/GenBank/DDBJ databases">
        <authorList>
            <consortium name="Lawrence Berkeley National Laboratory"/>
            <person name="Ahrendt S."/>
            <person name="Sahu N."/>
            <person name="Indic B."/>
            <person name="Wong-Bajracharya J."/>
            <person name="Merenyi Z."/>
            <person name="Ke H.-M."/>
            <person name="Monk M."/>
            <person name="Kocsube S."/>
            <person name="Drula E."/>
            <person name="Lipzen A."/>
            <person name="Balint B."/>
            <person name="Henrissat B."/>
            <person name="Andreopoulos B."/>
            <person name="Martin F.M."/>
            <person name="Harder C.B."/>
            <person name="Rigling D."/>
            <person name="Ford K.L."/>
            <person name="Foster G.D."/>
            <person name="Pangilinan J."/>
            <person name="Papanicolaou A."/>
            <person name="Barry K."/>
            <person name="LaButti K."/>
            <person name="Viragh M."/>
            <person name="Koriabine M."/>
            <person name="Yan M."/>
            <person name="Riley R."/>
            <person name="Champramary S."/>
            <person name="Plett K.L."/>
            <person name="Tsai I.J."/>
            <person name="Slot J."/>
            <person name="Sipos G."/>
            <person name="Plett J."/>
            <person name="Nagy L.G."/>
            <person name="Grigoriev I.V."/>
        </authorList>
    </citation>
    <scope>NUCLEOTIDE SEQUENCE</scope>
    <source>
        <strain evidence="13">HWK02</strain>
    </source>
</reference>
<keyword evidence="3" id="KW-0677">Repeat</keyword>
<dbReference type="GO" id="GO:0003723">
    <property type="term" value="F:RNA binding"/>
    <property type="evidence" value="ECO:0007669"/>
    <property type="project" value="UniProtKB-UniRule"/>
</dbReference>
<evidence type="ECO:0000256" key="3">
    <source>
        <dbReference type="ARBA" id="ARBA00022737"/>
    </source>
</evidence>
<keyword evidence="14" id="KW-1185">Reference proteome</keyword>
<dbReference type="PANTHER" id="PTHR11224">
    <property type="entry name" value="MAKORIN-RELATED"/>
    <property type="match status" value="1"/>
</dbReference>
<dbReference type="Pfam" id="PF00642">
    <property type="entry name" value="zf-CCCH"/>
    <property type="match status" value="1"/>
</dbReference>
<keyword evidence="4 8" id="KW-0863">Zinc-finger</keyword>
<dbReference type="Gene3D" id="3.30.40.10">
    <property type="entry name" value="Zinc/RING finger domain, C3HC4 (zinc finger)"/>
    <property type="match status" value="1"/>
</dbReference>
<accession>A0AA39Q6R4</accession>
<evidence type="ECO:0000256" key="2">
    <source>
        <dbReference type="ARBA" id="ARBA00022723"/>
    </source>
</evidence>
<dbReference type="InterPro" id="IPR013083">
    <property type="entry name" value="Znf_RING/FYVE/PHD"/>
</dbReference>
<dbReference type="PROSITE" id="PS51873">
    <property type="entry name" value="TRIAD"/>
    <property type="match status" value="1"/>
</dbReference>
<feature type="zinc finger region" description="C3H1-type" evidence="8">
    <location>
        <begin position="288"/>
        <end position="315"/>
    </location>
</feature>
<dbReference type="Proteomes" id="UP001175228">
    <property type="component" value="Unassembled WGS sequence"/>
</dbReference>
<proteinExistence type="predicted"/>
<dbReference type="InterPro" id="IPR045072">
    <property type="entry name" value="MKRN-like"/>
</dbReference>
<evidence type="ECO:0000256" key="8">
    <source>
        <dbReference type="PROSITE-ProRule" id="PRU00723"/>
    </source>
</evidence>
<evidence type="ECO:0000256" key="9">
    <source>
        <dbReference type="SAM" id="MobiDB-lite"/>
    </source>
</evidence>
<evidence type="ECO:0000256" key="5">
    <source>
        <dbReference type="ARBA" id="ARBA00022786"/>
    </source>
</evidence>
<dbReference type="InterPro" id="IPR036855">
    <property type="entry name" value="Znf_CCCH_sf"/>
</dbReference>
<dbReference type="CDD" id="cd20335">
    <property type="entry name" value="BRcat_RBR"/>
    <property type="match status" value="1"/>
</dbReference>
<evidence type="ECO:0000259" key="11">
    <source>
        <dbReference type="PROSITE" id="PS50103"/>
    </source>
</evidence>
<dbReference type="InterPro" id="IPR035979">
    <property type="entry name" value="RBD_domain_sf"/>
</dbReference>
<feature type="domain" description="C3H1-type" evidence="11">
    <location>
        <begin position="329"/>
        <end position="352"/>
    </location>
</feature>
<feature type="region of interest" description="Disordered" evidence="9">
    <location>
        <begin position="419"/>
        <end position="525"/>
    </location>
</feature>
<keyword evidence="1" id="KW-0808">Transferase</keyword>
<dbReference type="InterPro" id="IPR041367">
    <property type="entry name" value="Znf-CCCH_4"/>
</dbReference>
<feature type="region of interest" description="Disordered" evidence="9">
    <location>
        <begin position="90"/>
        <end position="150"/>
    </location>
</feature>
<sequence>MSQTICKYFQRGACTKGPSCLFSHNPSAARAAPTVICPHYLLGKCRYGDKCINDHTKGSPPTHHTEHRQESPLLQDTAVAAEADAEATLPRTEAADVGSDQSRASPSLPPEISAGEEIPEPPPGDQHVSKSPSSETLVPASDTTDCEHGDKDFTKVASEEIHAANTPSPLPSPFNQPEMLFSSDAHASTAHPPPEQRQKLPCPVYAMRGSCSNPDCRLPHFLTDRQYHLLITNPARPQSLCNLFVTKGSCSVSSCPLQHVLLPEEYQVLVGHMDQGSPRSDSIPVAPKPAAPPCAFYSDGKCRNGRQCPYRHEEPPRDYGHDTGNMSNVCTFHLSPQGCRYGSSCKSPHGDISVSGTGGWGKNPPRNDRADNAGDLGSKPCRYGRDCRRDTCFFSHPAESDNASEAPQARADDSWNANSWEETNDAKPWSPPTAETAPVDKDKPEGEVPEGGSWGDPGGGSWDDPGGGSWDDPGGGSRDAPEGGSWDEAADAISKDDHQEQPEEIPGVNGDQEGDQDYTPVGIDEHYDAVPPAVDFFNCTVKYGPGAIPDTVTTPFSTSTLLLSSLPPDVYDDTITKMIQPYGTPVEIALEPAKATALIKFEDCLAASLAAQSLEGTEYQSVTLSASVGEAGVRLYEFARASRTVKLTWTTPSRTAWFFYDSITEAKREVERLNKLTFQGRKIEAEFDRPKKNQKNSFSVQIHGLPSDSDSDILKHSLEVRPELSTHIGPPTFAGNPVQRLQEVLRCFGEVDDVEMAQDGPDTKTTAFAHFKTASAAAKAVGALNGKEQASLNGLGRIGAKHTFLIRHNIDQCIFTPIEASIKTLRDRYKTCQILAIDGEDGAVTLRLFGPDQEEFMQARKCLHVLVSGEPLLVGGKPLWDPYFDLGSCQKQLARLNKKHDVHIGLDFLNRIVRMHGPRERRLEAKKGLFDLLRLVHSQQFSVPLPQHSLHSLLNGGLEQLYNAIGPTKVDMDLIDRTLLVRGSEENKQKAEEMLSALISSPEGDVDSRCNLCCVLPVNQVALPCGHLYCRSCLHILIHSAIGPKFSGLKCVAEVHSDDNDDDSGVSECSAFIPHQIFMQILSEEEQHDLLESSFLAHIHQHPDEFFYCPTAYCTSVFPAQNPIPGAMLRCPTCSTWICPSCRATFHESVDCELYKAVSMDSESKEQEQEESEPCVNHP</sequence>
<dbReference type="Gene3D" id="3.30.70.330">
    <property type="match status" value="3"/>
</dbReference>
<dbReference type="Gene3D" id="4.10.1000.10">
    <property type="entry name" value="Zinc finger, CCCH-type"/>
    <property type="match status" value="3"/>
</dbReference>
<evidence type="ECO:0000256" key="4">
    <source>
        <dbReference type="ARBA" id="ARBA00022771"/>
    </source>
</evidence>
<name>A0AA39Q6R4_9AGAR</name>
<dbReference type="SUPFAM" id="SSF57850">
    <property type="entry name" value="RING/U-box"/>
    <property type="match status" value="1"/>
</dbReference>
<dbReference type="InterPro" id="IPR000571">
    <property type="entry name" value="Znf_CCCH"/>
</dbReference>
<dbReference type="GO" id="GO:0008270">
    <property type="term" value="F:zinc ion binding"/>
    <property type="evidence" value="ECO:0007669"/>
    <property type="project" value="UniProtKB-KW"/>
</dbReference>
<evidence type="ECO:0000313" key="14">
    <source>
        <dbReference type="Proteomes" id="UP001175228"/>
    </source>
</evidence>
<dbReference type="Pfam" id="PF01485">
    <property type="entry name" value="IBR"/>
    <property type="match status" value="1"/>
</dbReference>
<evidence type="ECO:0000259" key="10">
    <source>
        <dbReference type="PROSITE" id="PS50102"/>
    </source>
</evidence>
<gene>
    <name evidence="13" type="ORF">EDD18DRAFT_1161133</name>
</gene>
<dbReference type="AlphaFoldDB" id="A0AA39Q6R4"/>
<feature type="compositionally biased region" description="Gly residues" evidence="9">
    <location>
        <begin position="452"/>
        <end position="477"/>
    </location>
</feature>
<dbReference type="Pfam" id="PF14608">
    <property type="entry name" value="zf-CCCH_2"/>
    <property type="match status" value="2"/>
</dbReference>
<keyword evidence="7" id="KW-0694">RNA-binding</keyword>
<keyword evidence="6 8" id="KW-0862">Zinc</keyword>
<dbReference type="InterPro" id="IPR000504">
    <property type="entry name" value="RRM_dom"/>
</dbReference>
<dbReference type="GO" id="GO:0061630">
    <property type="term" value="F:ubiquitin protein ligase activity"/>
    <property type="evidence" value="ECO:0007669"/>
    <property type="project" value="UniProtKB-EC"/>
</dbReference>
<keyword evidence="2 8" id="KW-0479">Metal-binding</keyword>
<feature type="domain" description="C3H1-type" evidence="11">
    <location>
        <begin position="288"/>
        <end position="315"/>
    </location>
</feature>
<dbReference type="GO" id="GO:0000209">
    <property type="term" value="P:protein polyubiquitination"/>
    <property type="evidence" value="ECO:0007669"/>
    <property type="project" value="InterPro"/>
</dbReference>
<evidence type="ECO:0000313" key="13">
    <source>
        <dbReference type="EMBL" id="KAK0497215.1"/>
    </source>
</evidence>
<protein>
    <recommendedName>
        <fullName evidence="15">RING-type E3 ubiquitin transferase</fullName>
    </recommendedName>
</protein>
<feature type="zinc finger region" description="C3H1-type" evidence="8">
    <location>
        <begin position="1"/>
        <end position="27"/>
    </location>
</feature>
<organism evidence="13 14">
    <name type="scientific">Armillaria luteobubalina</name>
    <dbReference type="NCBI Taxonomy" id="153913"/>
    <lineage>
        <taxon>Eukaryota</taxon>
        <taxon>Fungi</taxon>
        <taxon>Dikarya</taxon>
        <taxon>Basidiomycota</taxon>
        <taxon>Agaricomycotina</taxon>
        <taxon>Agaricomycetes</taxon>
        <taxon>Agaricomycetidae</taxon>
        <taxon>Agaricales</taxon>
        <taxon>Marasmiineae</taxon>
        <taxon>Physalacriaceae</taxon>
        <taxon>Armillaria</taxon>
    </lineage>
</organism>
<dbReference type="SUPFAM" id="SSF54928">
    <property type="entry name" value="RNA-binding domain, RBD"/>
    <property type="match status" value="2"/>
</dbReference>
<dbReference type="PANTHER" id="PTHR11224:SF10">
    <property type="entry name" value="IP09428P-RELATED"/>
    <property type="match status" value="1"/>
</dbReference>
<evidence type="ECO:0008006" key="15">
    <source>
        <dbReference type="Google" id="ProtNLM"/>
    </source>
</evidence>
<dbReference type="InterPro" id="IPR044066">
    <property type="entry name" value="TRIAD_supradom"/>
</dbReference>
<feature type="domain" description="RING-type" evidence="12">
    <location>
        <begin position="1006"/>
        <end position="1179"/>
    </location>
</feature>
<evidence type="ECO:0000256" key="7">
    <source>
        <dbReference type="PROSITE-ProRule" id="PRU00176"/>
    </source>
</evidence>
<dbReference type="InterPro" id="IPR018957">
    <property type="entry name" value="Znf_C3HC4_RING-type"/>
</dbReference>
<dbReference type="InterPro" id="IPR017907">
    <property type="entry name" value="Znf_RING_CS"/>
</dbReference>
<dbReference type="PROSITE" id="PS00518">
    <property type="entry name" value="ZF_RING_1"/>
    <property type="match status" value="1"/>
</dbReference>
<feature type="zinc finger region" description="C3H1-type" evidence="8">
    <location>
        <begin position="31"/>
        <end position="58"/>
    </location>
</feature>
<dbReference type="Pfam" id="PF00097">
    <property type="entry name" value="zf-C3HC4"/>
    <property type="match status" value="1"/>
</dbReference>
<dbReference type="SUPFAM" id="SSF90229">
    <property type="entry name" value="CCCH zinc finger"/>
    <property type="match status" value="2"/>
</dbReference>
<evidence type="ECO:0000256" key="1">
    <source>
        <dbReference type="ARBA" id="ARBA00022679"/>
    </source>
</evidence>
<evidence type="ECO:0000259" key="12">
    <source>
        <dbReference type="PROSITE" id="PS51873"/>
    </source>
</evidence>
<evidence type="ECO:0000256" key="6">
    <source>
        <dbReference type="ARBA" id="ARBA00022833"/>
    </source>
</evidence>
<dbReference type="SMART" id="SM00360">
    <property type="entry name" value="RRM"/>
    <property type="match status" value="2"/>
</dbReference>
<feature type="region of interest" description="Disordered" evidence="9">
    <location>
        <begin position="356"/>
        <end position="380"/>
    </location>
</feature>
<feature type="zinc finger region" description="C3H1-type" evidence="8">
    <location>
        <begin position="329"/>
        <end position="352"/>
    </location>
</feature>
<dbReference type="Pfam" id="PF18044">
    <property type="entry name" value="zf-CCCH_4"/>
    <property type="match status" value="1"/>
</dbReference>
<feature type="domain" description="C3H1-type" evidence="11">
    <location>
        <begin position="31"/>
        <end position="58"/>
    </location>
</feature>
<dbReference type="InterPro" id="IPR002867">
    <property type="entry name" value="IBR_dom"/>
</dbReference>
<comment type="caution">
    <text evidence="13">The sequence shown here is derived from an EMBL/GenBank/DDBJ whole genome shotgun (WGS) entry which is preliminary data.</text>
</comment>
<dbReference type="PROSITE" id="PS50103">
    <property type="entry name" value="ZF_C3H1"/>
    <property type="match status" value="4"/>
</dbReference>
<feature type="domain" description="RRM" evidence="10">
    <location>
        <begin position="559"/>
        <end position="631"/>
    </location>
</feature>
<dbReference type="PROSITE" id="PS50102">
    <property type="entry name" value="RRM"/>
    <property type="match status" value="1"/>
</dbReference>
<dbReference type="SMART" id="SM00356">
    <property type="entry name" value="ZnF_C3H1"/>
    <property type="match status" value="7"/>
</dbReference>
<dbReference type="InterPro" id="IPR012677">
    <property type="entry name" value="Nucleotide-bd_a/b_plait_sf"/>
</dbReference>
<keyword evidence="5" id="KW-0833">Ubl conjugation pathway</keyword>